<dbReference type="PANTHER" id="PTHR42839:SF2">
    <property type="entry name" value="ISOCHORISMATE SYNTHASE ENTC"/>
    <property type="match status" value="1"/>
</dbReference>
<dbReference type="NCBIfam" id="TIGR00543">
    <property type="entry name" value="isochor_syn"/>
    <property type="match status" value="1"/>
</dbReference>
<dbReference type="OrthoDB" id="9803598at2"/>
<evidence type="ECO:0000256" key="4">
    <source>
        <dbReference type="ARBA" id="ARBA00023235"/>
    </source>
</evidence>
<evidence type="ECO:0000256" key="2">
    <source>
        <dbReference type="ARBA" id="ARBA00005297"/>
    </source>
</evidence>
<accession>A0A2R5HJ09</accession>
<evidence type="ECO:0000313" key="8">
    <source>
        <dbReference type="Proteomes" id="UP000245021"/>
    </source>
</evidence>
<evidence type="ECO:0000256" key="5">
    <source>
        <dbReference type="ARBA" id="ARBA00041564"/>
    </source>
</evidence>
<dbReference type="PANTHER" id="PTHR42839">
    <property type="entry name" value="ISOCHORISMATE SYNTHASE ENTC"/>
    <property type="match status" value="1"/>
</dbReference>
<dbReference type="EC" id="5.4.4.2" evidence="3"/>
<protein>
    <recommendedName>
        <fullName evidence="3">isochorismate synthase</fullName>
        <ecNumber evidence="3">5.4.4.2</ecNumber>
    </recommendedName>
    <alternativeName>
        <fullName evidence="5">Isochorismate mutase</fullName>
    </alternativeName>
</protein>
<sequence length="363" mass="40579">MTYIEKTLQLNDPLNFWQAFDQSDDRFFWYGQGKIIIGAGISDEPDAPYRFYWQDFFDSEKKELLSFKHYFVMTEGRQSYYYSGKAVEILEQEIPLKQHDIAEEVSDYASWQRLFDRIMTAIQSGQAEKIVASRQLSYTSPEDFDIPSILKKLMLSNPENFVFAFDNGSETFLGASPEILVQKENSAILSYALAGTASKASDPDGQMLLADPKNKAEHAIVVKKIRDKMQAKAQQVSTSELHLMSLKNVFHLRTLIQAEDDATSSLTDWASFLHPTPALGGEPSDVALKLLKEHEGYERGHYAAPLGVLDSEGNGTIIVGIRSATIKDNQLTAYAGCGLVAGSDCQAEFDETQVKLKTILEAL</sequence>
<keyword evidence="8" id="KW-1185">Reference proteome</keyword>
<dbReference type="InterPro" id="IPR004561">
    <property type="entry name" value="IsoChor_synthase"/>
</dbReference>
<comment type="similarity">
    <text evidence="2">Belongs to the isochorismate synthase family.</text>
</comment>
<comment type="catalytic activity">
    <reaction evidence="1">
        <text>chorismate = isochorismate</text>
        <dbReference type="Rhea" id="RHEA:18985"/>
        <dbReference type="ChEBI" id="CHEBI:29748"/>
        <dbReference type="ChEBI" id="CHEBI:29780"/>
        <dbReference type="EC" id="5.4.4.2"/>
    </reaction>
</comment>
<comment type="caution">
    <text evidence="7">The sequence shown here is derived from an EMBL/GenBank/DDBJ whole genome shotgun (WGS) entry which is preliminary data.</text>
</comment>
<dbReference type="SUPFAM" id="SSF56322">
    <property type="entry name" value="ADC synthase"/>
    <property type="match status" value="1"/>
</dbReference>
<feature type="domain" description="Chorismate-utilising enzyme C-terminal" evidence="6">
    <location>
        <begin position="109"/>
        <end position="355"/>
    </location>
</feature>
<dbReference type="GO" id="GO:0008909">
    <property type="term" value="F:isochorismate synthase activity"/>
    <property type="evidence" value="ECO:0007669"/>
    <property type="project" value="UniProtKB-EC"/>
</dbReference>
<dbReference type="AlphaFoldDB" id="A0A2R5HJ09"/>
<keyword evidence="4" id="KW-0413">Isomerase</keyword>
<evidence type="ECO:0000256" key="1">
    <source>
        <dbReference type="ARBA" id="ARBA00000799"/>
    </source>
</evidence>
<reference evidence="7 8" key="1">
    <citation type="journal article" date="2018" name="Genome Announc.">
        <title>Draft Genome Sequence of Lactococcus sp. Strain NtB2 (JCM 32569), Isolated from the Gut of the Higher Termite Nasutitermes takasagoensis.</title>
        <authorList>
            <person name="Noda S."/>
            <person name="Aihara C."/>
            <person name="Yuki M."/>
            <person name="Ohkuma M."/>
        </authorList>
    </citation>
    <scope>NUCLEOTIDE SEQUENCE [LARGE SCALE GENOMIC DNA]</scope>
    <source>
        <strain evidence="7 8">NtB2</strain>
    </source>
</reference>
<evidence type="ECO:0000256" key="3">
    <source>
        <dbReference type="ARBA" id="ARBA00012824"/>
    </source>
</evidence>
<gene>
    <name evidence="7" type="primary">menF</name>
    <name evidence="7" type="ORF">NtB2_00532</name>
</gene>
<dbReference type="Pfam" id="PF00425">
    <property type="entry name" value="Chorismate_bind"/>
    <property type="match status" value="1"/>
</dbReference>
<evidence type="ECO:0000313" key="7">
    <source>
        <dbReference type="EMBL" id="GBG96420.1"/>
    </source>
</evidence>
<dbReference type="Proteomes" id="UP000245021">
    <property type="component" value="Unassembled WGS sequence"/>
</dbReference>
<dbReference type="EMBL" id="BFFO01000003">
    <property type="protein sequence ID" value="GBG96420.1"/>
    <property type="molecule type" value="Genomic_DNA"/>
</dbReference>
<name>A0A2R5HJ09_9LACT</name>
<dbReference type="InterPro" id="IPR015890">
    <property type="entry name" value="Chorismate_C"/>
</dbReference>
<dbReference type="Gene3D" id="3.60.120.10">
    <property type="entry name" value="Anthranilate synthase"/>
    <property type="match status" value="1"/>
</dbReference>
<dbReference type="InterPro" id="IPR005801">
    <property type="entry name" value="ADC_synthase"/>
</dbReference>
<dbReference type="RefSeq" id="WP_109245400.1">
    <property type="nucleotide sequence ID" value="NZ_BFFO01000003.1"/>
</dbReference>
<organism evidence="7 8">
    <name type="scientific">Lactococcus termiticola</name>
    <dbReference type="NCBI Taxonomy" id="2169526"/>
    <lineage>
        <taxon>Bacteria</taxon>
        <taxon>Bacillati</taxon>
        <taxon>Bacillota</taxon>
        <taxon>Bacilli</taxon>
        <taxon>Lactobacillales</taxon>
        <taxon>Streptococcaceae</taxon>
        <taxon>Lactococcus</taxon>
    </lineage>
</organism>
<proteinExistence type="inferred from homology"/>
<evidence type="ECO:0000259" key="6">
    <source>
        <dbReference type="Pfam" id="PF00425"/>
    </source>
</evidence>